<evidence type="ECO:0000313" key="1">
    <source>
        <dbReference type="EMBL" id="QIJ71211.1"/>
    </source>
</evidence>
<gene>
    <name evidence="1" type="ORF">G4V39_02475</name>
</gene>
<dbReference type="AlphaFoldDB" id="A0A6G7PUL4"/>
<dbReference type="RefSeq" id="WP_166031433.1">
    <property type="nucleotide sequence ID" value="NZ_CP048877.1"/>
</dbReference>
<dbReference type="KEGG" id="tav:G4V39_02475"/>
<sequence length="194" mass="21681">MKRGIGLLVGLFFLLGAIQAEAHRINVFAYQEGDEVSVEVYFNDGSPAKGCLIEVYPPGSQNPLITGHTDSQGRFRFALPPEKELKIVAVAELGHRAEFRLTLGHHRRETHPEPKDLRTIFTPPPGAPTALSEEKIRQILDQELDRRLTPLYESIRELAQAQRRPSPSEIIGGLGYIAGLFGLLAYIYSRKNRP</sequence>
<name>A0A6G7PUL4_9BACT</name>
<organism evidence="1 2">
    <name type="scientific">Thermosulfuriphilus ammonigenes</name>
    <dbReference type="NCBI Taxonomy" id="1936021"/>
    <lineage>
        <taxon>Bacteria</taxon>
        <taxon>Pseudomonadati</taxon>
        <taxon>Thermodesulfobacteriota</taxon>
        <taxon>Thermodesulfobacteria</taxon>
        <taxon>Thermodesulfobacteriales</taxon>
        <taxon>Thermodesulfobacteriaceae</taxon>
        <taxon>Thermosulfuriphilus</taxon>
    </lineage>
</organism>
<protein>
    <submittedName>
        <fullName evidence="1">DUF4198 domain-containing protein</fullName>
    </submittedName>
</protein>
<keyword evidence="2" id="KW-1185">Reference proteome</keyword>
<reference evidence="1 2" key="1">
    <citation type="submission" date="2020-02" db="EMBL/GenBank/DDBJ databases">
        <title>Genome analysis of Thermosulfuriphilus ammonigenes ST65T, an anaerobic thermophilic chemolithoautotrophic bacterium isolated from a deep-sea hydrothermal vent.</title>
        <authorList>
            <person name="Slobodkina G."/>
            <person name="Allioux M."/>
            <person name="Merkel A."/>
            <person name="Alain K."/>
            <person name="Jebbar M."/>
            <person name="Slobodkin A."/>
        </authorList>
    </citation>
    <scope>NUCLEOTIDE SEQUENCE [LARGE SCALE GENOMIC DNA]</scope>
    <source>
        <strain evidence="1 2">ST65</strain>
    </source>
</reference>
<evidence type="ECO:0000313" key="2">
    <source>
        <dbReference type="Proteomes" id="UP000502179"/>
    </source>
</evidence>
<proteinExistence type="predicted"/>
<accession>A0A6G7PUL4</accession>
<dbReference type="EMBL" id="CP048877">
    <property type="protein sequence ID" value="QIJ71211.1"/>
    <property type="molecule type" value="Genomic_DNA"/>
</dbReference>
<dbReference type="Proteomes" id="UP000502179">
    <property type="component" value="Chromosome"/>
</dbReference>